<evidence type="ECO:0000313" key="3">
    <source>
        <dbReference type="Proteomes" id="UP000001064"/>
    </source>
</evidence>
<dbReference type="FunCoup" id="F0Z7Q8">
    <property type="interactions" value="47"/>
</dbReference>
<dbReference type="eggNOG" id="ENOG502RHD2">
    <property type="taxonomic scope" value="Eukaryota"/>
</dbReference>
<sequence>DLDDLLNSALDELETQEKESPPVPPKLTTAVPTLTTTTTTTTTTTSTTTSNNVQNNNNNNNNNVKDNINLNGMMDMFKNLLDEDTLKQLNQDFDKGIKEEDLTEEDKKNIDDWAQKLSGVFNTEELNQYFENISQNSEFDTKDNNLEGGIGIDKFESNISETLKNLADNASNKAPDAGGLEEILSELSKMLENQGGFEGIGGDDKINDIFEESMEYMAKHYPQWIEDNKDKYSAEEIEKFKQQSELFTMLISKEGEQLDENLYTKMADLGNLPEAFCDEFLNKYETQIDKEK</sequence>
<dbReference type="Proteomes" id="UP000001064">
    <property type="component" value="Unassembled WGS sequence"/>
</dbReference>
<gene>
    <name evidence="2" type="ORF">DICPUDRAFT_20552</name>
</gene>
<accession>F0Z7Q8</accession>
<dbReference type="InParanoid" id="F0Z7Q8"/>
<keyword evidence="3" id="KW-1185">Reference proteome</keyword>
<organism evidence="2 3">
    <name type="scientific">Dictyostelium purpureum</name>
    <name type="common">Slime mold</name>
    <dbReference type="NCBI Taxonomy" id="5786"/>
    <lineage>
        <taxon>Eukaryota</taxon>
        <taxon>Amoebozoa</taxon>
        <taxon>Evosea</taxon>
        <taxon>Eumycetozoa</taxon>
        <taxon>Dictyostelia</taxon>
        <taxon>Dictyosteliales</taxon>
        <taxon>Dictyosteliaceae</taxon>
        <taxon>Dictyostelium</taxon>
    </lineage>
</organism>
<dbReference type="STRING" id="5786.F0Z7Q8"/>
<name>F0Z7Q8_DICPU</name>
<feature type="non-terminal residue" evidence="2">
    <location>
        <position position="1"/>
    </location>
</feature>
<dbReference type="InterPro" id="IPR006708">
    <property type="entry name" value="Pex19"/>
</dbReference>
<dbReference type="OMA" id="KEIFANQ"/>
<dbReference type="Gene3D" id="1.20.120.900">
    <property type="entry name" value="Pex19, mPTS binding domain"/>
    <property type="match status" value="1"/>
</dbReference>
<protein>
    <recommendedName>
        <fullName evidence="4">Peroxin 19</fullName>
    </recommendedName>
</protein>
<dbReference type="GO" id="GO:0005778">
    <property type="term" value="C:peroxisomal membrane"/>
    <property type="evidence" value="ECO:0000318"/>
    <property type="project" value="GO_Central"/>
</dbReference>
<evidence type="ECO:0008006" key="4">
    <source>
        <dbReference type="Google" id="ProtNLM"/>
    </source>
</evidence>
<dbReference type="RefSeq" id="XP_003283409.1">
    <property type="nucleotide sequence ID" value="XM_003283361.1"/>
</dbReference>
<dbReference type="AlphaFoldDB" id="F0Z7Q8"/>
<dbReference type="GeneID" id="10509314"/>
<feature type="region of interest" description="Disordered" evidence="1">
    <location>
        <begin position="13"/>
        <end position="64"/>
    </location>
</feature>
<dbReference type="GO" id="GO:0045046">
    <property type="term" value="P:protein import into peroxisome membrane"/>
    <property type="evidence" value="ECO:0000318"/>
    <property type="project" value="GO_Central"/>
</dbReference>
<dbReference type="KEGG" id="dpp:DICPUDRAFT_20552"/>
<dbReference type="OrthoDB" id="21292at2759"/>
<evidence type="ECO:0000256" key="1">
    <source>
        <dbReference type="SAM" id="MobiDB-lite"/>
    </source>
</evidence>
<dbReference type="PANTHER" id="PTHR12774:SF2">
    <property type="entry name" value="PEROXISOMAL BIOGENESIS FACTOR 19"/>
    <property type="match status" value="1"/>
</dbReference>
<feature type="compositionally biased region" description="Low complexity" evidence="1">
    <location>
        <begin position="27"/>
        <end position="64"/>
    </location>
</feature>
<reference evidence="3" key="1">
    <citation type="journal article" date="2011" name="Genome Biol.">
        <title>Comparative genomics of the social amoebae Dictyostelium discoideum and Dictyostelium purpureum.</title>
        <authorList>
            <consortium name="US DOE Joint Genome Institute (JGI-PGF)"/>
            <person name="Sucgang R."/>
            <person name="Kuo A."/>
            <person name="Tian X."/>
            <person name="Salerno W."/>
            <person name="Parikh A."/>
            <person name="Feasley C.L."/>
            <person name="Dalin E."/>
            <person name="Tu H."/>
            <person name="Huang E."/>
            <person name="Barry K."/>
            <person name="Lindquist E."/>
            <person name="Shapiro H."/>
            <person name="Bruce D."/>
            <person name="Schmutz J."/>
            <person name="Salamov A."/>
            <person name="Fey P."/>
            <person name="Gaudet P."/>
            <person name="Anjard C."/>
            <person name="Babu M.M."/>
            <person name="Basu S."/>
            <person name="Bushmanova Y."/>
            <person name="van der Wel H."/>
            <person name="Katoh-Kurasawa M."/>
            <person name="Dinh C."/>
            <person name="Coutinho P.M."/>
            <person name="Saito T."/>
            <person name="Elias M."/>
            <person name="Schaap P."/>
            <person name="Kay R.R."/>
            <person name="Henrissat B."/>
            <person name="Eichinger L."/>
            <person name="Rivero F."/>
            <person name="Putnam N.H."/>
            <person name="West C.M."/>
            <person name="Loomis W.F."/>
            <person name="Chisholm R.L."/>
            <person name="Shaulsky G."/>
            <person name="Strassmann J.E."/>
            <person name="Queller D.C."/>
            <person name="Kuspa A."/>
            <person name="Grigoriev I.V."/>
        </authorList>
    </citation>
    <scope>NUCLEOTIDE SEQUENCE [LARGE SCALE GENOMIC DNA]</scope>
    <source>
        <strain evidence="3">QSDP1</strain>
    </source>
</reference>
<dbReference type="EMBL" id="GL870947">
    <property type="protein sequence ID" value="EGC40060.1"/>
    <property type="molecule type" value="Genomic_DNA"/>
</dbReference>
<dbReference type="Pfam" id="PF04614">
    <property type="entry name" value="Pex19"/>
    <property type="match status" value="1"/>
</dbReference>
<proteinExistence type="predicted"/>
<dbReference type="InterPro" id="IPR038322">
    <property type="entry name" value="Pex19_C_sf"/>
</dbReference>
<evidence type="ECO:0000313" key="2">
    <source>
        <dbReference type="EMBL" id="EGC40060.1"/>
    </source>
</evidence>
<dbReference type="VEuPathDB" id="AmoebaDB:DICPUDRAFT_20552"/>
<feature type="non-terminal residue" evidence="2">
    <location>
        <position position="292"/>
    </location>
</feature>
<dbReference type="PANTHER" id="PTHR12774">
    <property type="entry name" value="PEROXISOMAL BIOGENESIS FACTOR 19"/>
    <property type="match status" value="1"/>
</dbReference>
<dbReference type="GO" id="GO:0033328">
    <property type="term" value="F:peroxisome membrane targeting sequence binding"/>
    <property type="evidence" value="ECO:0000318"/>
    <property type="project" value="GO_Central"/>
</dbReference>